<dbReference type="AlphaFoldDB" id="A0A1H6DK12"/>
<keyword evidence="5" id="KW-1185">Reference proteome</keyword>
<evidence type="ECO:0000259" key="2">
    <source>
        <dbReference type="Pfam" id="PF01408"/>
    </source>
</evidence>
<dbReference type="InterPro" id="IPR036291">
    <property type="entry name" value="NAD(P)-bd_dom_sf"/>
</dbReference>
<dbReference type="EMBL" id="FNVU01000016">
    <property type="protein sequence ID" value="SEG85479.1"/>
    <property type="molecule type" value="Genomic_DNA"/>
</dbReference>
<dbReference type="GO" id="GO:0000166">
    <property type="term" value="F:nucleotide binding"/>
    <property type="evidence" value="ECO:0007669"/>
    <property type="project" value="InterPro"/>
</dbReference>
<dbReference type="Pfam" id="PF22725">
    <property type="entry name" value="GFO_IDH_MocA_C3"/>
    <property type="match status" value="1"/>
</dbReference>
<reference evidence="4 5" key="1">
    <citation type="submission" date="2016-10" db="EMBL/GenBank/DDBJ databases">
        <authorList>
            <person name="de Groot N.N."/>
        </authorList>
    </citation>
    <scope>NUCLEOTIDE SEQUENCE [LARGE SCALE GENOMIC DNA]</scope>
    <source>
        <strain evidence="4 5">CGMCC 4.2023</strain>
    </source>
</reference>
<proteinExistence type="predicted"/>
<dbReference type="SUPFAM" id="SSF51735">
    <property type="entry name" value="NAD(P)-binding Rossmann-fold domains"/>
    <property type="match status" value="1"/>
</dbReference>
<sequence>MSVRKKAAVIGLGHQALEDHVPGLADSQFAQLAAVCDTDPGKAAAQAQRHSVPGFTDIRSLLKDVRPDFAIVAVPHHAGREVIEACAAAGVHVIKEKPFATSPAEAAELVAMCGTAGIELMVTVQRRFHPVYTAAVQLLEQIGQPYLVEGRYTFHSPDPAAGWSGRARLAGGGALMDMGDHLIDLLIWYLGLPDRILADTSTAAHPDADYDAEDTALVHIAYDSGMYGSLLISRSAGPKTGQLMMTGPRGAVVIERGRVRRLAPDGQLIESLTGEPAWPFAAAAQIDCFCRVLDGERTNPSGPPPTWHTPRSWPPPTPPRSPARPPTRRSTCDRRRASRPPGRPAPHRHPRPALLLAPDREQRRPGRHRPADVRGVHPGPLRRHRRAGGHPGVLPRR</sequence>
<dbReference type="PANTHER" id="PTHR43377">
    <property type="entry name" value="BILIVERDIN REDUCTASE A"/>
    <property type="match status" value="1"/>
</dbReference>
<dbReference type="Gene3D" id="3.40.50.720">
    <property type="entry name" value="NAD(P)-binding Rossmann-like Domain"/>
    <property type="match status" value="1"/>
</dbReference>
<dbReference type="Pfam" id="PF01408">
    <property type="entry name" value="GFO_IDH_MocA"/>
    <property type="match status" value="1"/>
</dbReference>
<feature type="domain" description="GFO/IDH/MocA-like oxidoreductase" evidence="3">
    <location>
        <begin position="141"/>
        <end position="252"/>
    </location>
</feature>
<feature type="region of interest" description="Disordered" evidence="1">
    <location>
        <begin position="297"/>
        <end position="397"/>
    </location>
</feature>
<dbReference type="Gene3D" id="3.30.360.10">
    <property type="entry name" value="Dihydrodipicolinate Reductase, domain 2"/>
    <property type="match status" value="1"/>
</dbReference>
<organism evidence="4 5">
    <name type="scientific">Actinacidiphila yanglinensis</name>
    <dbReference type="NCBI Taxonomy" id="310779"/>
    <lineage>
        <taxon>Bacteria</taxon>
        <taxon>Bacillati</taxon>
        <taxon>Actinomycetota</taxon>
        <taxon>Actinomycetes</taxon>
        <taxon>Kitasatosporales</taxon>
        <taxon>Streptomycetaceae</taxon>
        <taxon>Actinacidiphila</taxon>
    </lineage>
</organism>
<name>A0A1H6DK12_9ACTN</name>
<dbReference type="InterPro" id="IPR051450">
    <property type="entry name" value="Gfo/Idh/MocA_Oxidoreductases"/>
</dbReference>
<dbReference type="InterPro" id="IPR055170">
    <property type="entry name" value="GFO_IDH_MocA-like_dom"/>
</dbReference>
<evidence type="ECO:0000256" key="1">
    <source>
        <dbReference type="SAM" id="MobiDB-lite"/>
    </source>
</evidence>
<evidence type="ECO:0000313" key="5">
    <source>
        <dbReference type="Proteomes" id="UP000236754"/>
    </source>
</evidence>
<feature type="compositionally biased region" description="Basic and acidic residues" evidence="1">
    <location>
        <begin position="358"/>
        <end position="375"/>
    </location>
</feature>
<dbReference type="Proteomes" id="UP000236754">
    <property type="component" value="Unassembled WGS sequence"/>
</dbReference>
<dbReference type="InterPro" id="IPR000683">
    <property type="entry name" value="Gfo/Idh/MocA-like_OxRdtase_N"/>
</dbReference>
<dbReference type="PANTHER" id="PTHR43377:SF1">
    <property type="entry name" value="BILIVERDIN REDUCTASE A"/>
    <property type="match status" value="1"/>
</dbReference>
<accession>A0A1H6DK12</accession>
<feature type="compositionally biased region" description="Pro residues" evidence="1">
    <location>
        <begin position="301"/>
        <end position="325"/>
    </location>
</feature>
<evidence type="ECO:0000313" key="4">
    <source>
        <dbReference type="EMBL" id="SEG85479.1"/>
    </source>
</evidence>
<dbReference type="SUPFAM" id="SSF55347">
    <property type="entry name" value="Glyceraldehyde-3-phosphate dehydrogenase-like, C-terminal domain"/>
    <property type="match status" value="1"/>
</dbReference>
<protein>
    <submittedName>
        <fullName evidence="4">Predicted dehydrogenase</fullName>
    </submittedName>
</protein>
<dbReference type="RefSeq" id="WP_200823447.1">
    <property type="nucleotide sequence ID" value="NZ_FNVU01000016.1"/>
</dbReference>
<evidence type="ECO:0000259" key="3">
    <source>
        <dbReference type="Pfam" id="PF22725"/>
    </source>
</evidence>
<feature type="domain" description="Gfo/Idh/MocA-like oxidoreductase N-terminal" evidence="2">
    <location>
        <begin position="6"/>
        <end position="122"/>
    </location>
</feature>
<gene>
    <name evidence="4" type="ORF">SAMN05216223_11674</name>
</gene>